<feature type="non-terminal residue" evidence="2">
    <location>
        <position position="181"/>
    </location>
</feature>
<feature type="region of interest" description="Disordered" evidence="1">
    <location>
        <begin position="103"/>
        <end position="150"/>
    </location>
</feature>
<keyword evidence="3" id="KW-1185">Reference proteome</keyword>
<gene>
    <name evidence="2" type="ORF">IPOD504_LOCUS15811</name>
</gene>
<evidence type="ECO:0000313" key="2">
    <source>
        <dbReference type="EMBL" id="CAH2073835.1"/>
    </source>
</evidence>
<proteinExistence type="predicted"/>
<feature type="region of interest" description="Disordered" evidence="1">
    <location>
        <begin position="26"/>
        <end position="49"/>
    </location>
</feature>
<accession>A0ABN8J0X3</accession>
<protein>
    <submittedName>
        <fullName evidence="2">Uncharacterized protein</fullName>
    </submittedName>
</protein>
<dbReference type="EMBL" id="OW152819">
    <property type="protein sequence ID" value="CAH2073835.1"/>
    <property type="molecule type" value="Genomic_DNA"/>
</dbReference>
<reference evidence="2" key="1">
    <citation type="submission" date="2022-03" db="EMBL/GenBank/DDBJ databases">
        <authorList>
            <person name="Martin H S."/>
        </authorList>
    </citation>
    <scope>NUCLEOTIDE SEQUENCE</scope>
</reference>
<evidence type="ECO:0000313" key="3">
    <source>
        <dbReference type="Proteomes" id="UP000837857"/>
    </source>
</evidence>
<name>A0ABN8J0X3_9NEOP</name>
<dbReference type="Proteomes" id="UP000837857">
    <property type="component" value="Chromosome 7"/>
</dbReference>
<organism evidence="2 3">
    <name type="scientific">Iphiclides podalirius</name>
    <name type="common">scarce swallowtail</name>
    <dbReference type="NCBI Taxonomy" id="110791"/>
    <lineage>
        <taxon>Eukaryota</taxon>
        <taxon>Metazoa</taxon>
        <taxon>Ecdysozoa</taxon>
        <taxon>Arthropoda</taxon>
        <taxon>Hexapoda</taxon>
        <taxon>Insecta</taxon>
        <taxon>Pterygota</taxon>
        <taxon>Neoptera</taxon>
        <taxon>Endopterygota</taxon>
        <taxon>Lepidoptera</taxon>
        <taxon>Glossata</taxon>
        <taxon>Ditrysia</taxon>
        <taxon>Papilionoidea</taxon>
        <taxon>Papilionidae</taxon>
        <taxon>Papilioninae</taxon>
        <taxon>Iphiclides</taxon>
    </lineage>
</organism>
<evidence type="ECO:0000256" key="1">
    <source>
        <dbReference type="SAM" id="MobiDB-lite"/>
    </source>
</evidence>
<sequence>MRADDRCAGRTPSHCAAARAAPTLNLKRGGGGRVRRGEPSINSAQAPAALSAPLPARSMPVGEGALNCSTKVKIRISLSPLTKCTFLRFHVARTASSARSGVEAGERCRNRPRPSTCLASAHPHLHNRSPREIGSGRHAPHLAARSASTRHRADDLPMLIAYTSPAAHALNTHLAARSSIA</sequence>